<dbReference type="SUPFAM" id="SSF57845">
    <property type="entry name" value="B-box zinc-binding domain"/>
    <property type="match status" value="1"/>
</dbReference>
<keyword evidence="4" id="KW-0378">Hydrolase</keyword>
<dbReference type="InterPro" id="IPR035952">
    <property type="entry name" value="Rhomboid-like_sf"/>
</dbReference>
<evidence type="ECO:0000256" key="3">
    <source>
        <dbReference type="ARBA" id="ARBA00022692"/>
    </source>
</evidence>
<evidence type="ECO:0000259" key="9">
    <source>
        <dbReference type="Pfam" id="PF01694"/>
    </source>
</evidence>
<comment type="similarity">
    <text evidence="2">Belongs to the peptidase S54 family.</text>
</comment>
<dbReference type="Proteomes" id="UP000569329">
    <property type="component" value="Unassembled WGS sequence"/>
</dbReference>
<keyword evidence="11" id="KW-1185">Reference proteome</keyword>
<dbReference type="AlphaFoldDB" id="A0A839E551"/>
<feature type="domain" description="Peptidase S54 rhomboid" evidence="9">
    <location>
        <begin position="126"/>
        <end position="257"/>
    </location>
</feature>
<organism evidence="10 11">
    <name type="scientific">Halosaccharopolyspora lacisalsi</name>
    <dbReference type="NCBI Taxonomy" id="1000566"/>
    <lineage>
        <taxon>Bacteria</taxon>
        <taxon>Bacillati</taxon>
        <taxon>Actinomycetota</taxon>
        <taxon>Actinomycetes</taxon>
        <taxon>Pseudonocardiales</taxon>
        <taxon>Pseudonocardiaceae</taxon>
        <taxon>Halosaccharopolyspora</taxon>
    </lineage>
</organism>
<dbReference type="PANTHER" id="PTHR43731">
    <property type="entry name" value="RHOMBOID PROTEASE"/>
    <property type="match status" value="1"/>
</dbReference>
<evidence type="ECO:0000256" key="1">
    <source>
        <dbReference type="ARBA" id="ARBA00004141"/>
    </source>
</evidence>
<evidence type="ECO:0000256" key="7">
    <source>
        <dbReference type="SAM" id="MobiDB-lite"/>
    </source>
</evidence>
<evidence type="ECO:0000313" key="10">
    <source>
        <dbReference type="EMBL" id="MBA8827746.1"/>
    </source>
</evidence>
<proteinExistence type="inferred from homology"/>
<reference evidence="10 11" key="1">
    <citation type="submission" date="2020-07" db="EMBL/GenBank/DDBJ databases">
        <title>Sequencing the genomes of 1000 actinobacteria strains.</title>
        <authorList>
            <person name="Klenk H.-P."/>
        </authorList>
    </citation>
    <scope>NUCLEOTIDE SEQUENCE [LARGE SCALE GENOMIC DNA]</scope>
    <source>
        <strain evidence="10 11">DSM 45975</strain>
    </source>
</reference>
<feature type="transmembrane region" description="Helical" evidence="8">
    <location>
        <begin position="80"/>
        <end position="98"/>
    </location>
</feature>
<dbReference type="PANTHER" id="PTHR43731:SF14">
    <property type="entry name" value="PRESENILIN-ASSOCIATED RHOMBOID-LIKE PROTEIN, MITOCHONDRIAL"/>
    <property type="match status" value="1"/>
</dbReference>
<dbReference type="InterPro" id="IPR022764">
    <property type="entry name" value="Peptidase_S54_rhomboid_dom"/>
</dbReference>
<protein>
    <submittedName>
        <fullName evidence="10">Membrane associated rhomboid family serine protease</fullName>
    </submittedName>
</protein>
<comment type="caution">
    <text evidence="10">The sequence shown here is derived from an EMBL/GenBank/DDBJ whole genome shotgun (WGS) entry which is preliminary data.</text>
</comment>
<feature type="transmembrane region" description="Helical" evidence="8">
    <location>
        <begin position="110"/>
        <end position="129"/>
    </location>
</feature>
<dbReference type="Gene3D" id="1.20.1540.10">
    <property type="entry name" value="Rhomboid-like"/>
    <property type="match status" value="1"/>
</dbReference>
<feature type="transmembrane region" description="Helical" evidence="8">
    <location>
        <begin position="266"/>
        <end position="284"/>
    </location>
</feature>
<dbReference type="GO" id="GO:0006508">
    <property type="term" value="P:proteolysis"/>
    <property type="evidence" value="ECO:0007669"/>
    <property type="project" value="UniProtKB-KW"/>
</dbReference>
<dbReference type="EMBL" id="JACGWZ010000009">
    <property type="protein sequence ID" value="MBA8827746.1"/>
    <property type="molecule type" value="Genomic_DNA"/>
</dbReference>
<feature type="transmembrane region" description="Helical" evidence="8">
    <location>
        <begin position="192"/>
        <end position="213"/>
    </location>
</feature>
<comment type="subcellular location">
    <subcellularLocation>
        <location evidence="1">Membrane</location>
        <topology evidence="1">Multi-pass membrane protein</topology>
    </subcellularLocation>
</comment>
<feature type="region of interest" description="Disordered" evidence="7">
    <location>
        <begin position="1"/>
        <end position="23"/>
    </location>
</feature>
<evidence type="ECO:0000256" key="6">
    <source>
        <dbReference type="ARBA" id="ARBA00023136"/>
    </source>
</evidence>
<dbReference type="SUPFAM" id="SSF144091">
    <property type="entry name" value="Rhomboid-like"/>
    <property type="match status" value="1"/>
</dbReference>
<dbReference type="InterPro" id="IPR050925">
    <property type="entry name" value="Rhomboid_protease_S54"/>
</dbReference>
<accession>A0A839E551</accession>
<gene>
    <name evidence="10" type="ORF">FHX42_005151</name>
</gene>
<dbReference type="GO" id="GO:0004252">
    <property type="term" value="F:serine-type endopeptidase activity"/>
    <property type="evidence" value="ECO:0007669"/>
    <property type="project" value="InterPro"/>
</dbReference>
<keyword evidence="5 8" id="KW-1133">Transmembrane helix</keyword>
<evidence type="ECO:0000256" key="4">
    <source>
        <dbReference type="ARBA" id="ARBA00022801"/>
    </source>
</evidence>
<keyword evidence="6 8" id="KW-0472">Membrane</keyword>
<evidence type="ECO:0000313" key="11">
    <source>
        <dbReference type="Proteomes" id="UP000569329"/>
    </source>
</evidence>
<feature type="transmembrane region" description="Helical" evidence="8">
    <location>
        <begin position="167"/>
        <end position="186"/>
    </location>
</feature>
<dbReference type="CDD" id="cd19756">
    <property type="entry name" value="Bbox2"/>
    <property type="match status" value="1"/>
</dbReference>
<name>A0A839E551_9PSEU</name>
<feature type="transmembrane region" description="Helical" evidence="8">
    <location>
        <begin position="220"/>
        <end position="237"/>
    </location>
</feature>
<evidence type="ECO:0000256" key="8">
    <source>
        <dbReference type="SAM" id="Phobius"/>
    </source>
</evidence>
<evidence type="ECO:0000256" key="5">
    <source>
        <dbReference type="ARBA" id="ARBA00022989"/>
    </source>
</evidence>
<dbReference type="Pfam" id="PF01694">
    <property type="entry name" value="Rhomboid"/>
    <property type="match status" value="1"/>
</dbReference>
<evidence type="ECO:0000256" key="2">
    <source>
        <dbReference type="ARBA" id="ARBA00009045"/>
    </source>
</evidence>
<feature type="transmembrane region" description="Helical" evidence="8">
    <location>
        <begin position="135"/>
        <end position="155"/>
    </location>
</feature>
<sequence>MTVPPGQTPEPQESQPMPGCARHPDRPTGLRCVRCDRPMCPECLREASVGYQCVDCVAKAERGSRRPVTVAGARLSTKPVIVPVLVALNVLVYVASAVQAGSAMNNARSGLFSALAMWSPAVTGAGQWWRLVTSGFLHIGLLHLVVNMIALWVIGRDLELVLGRLRFSAVYLLAMLGGSTAVFLFGELSRPVAGASGAIYGLMGGIAIAALRLKLNMRSILMVIGINIVLTISIPGISLLGHLGGLVIGGVATAAMLYAPVSRRNLWQSGALVALLVVLVLALITRDLQLGDVMCVRGPQGLQCYSPRG</sequence>
<keyword evidence="10" id="KW-0645">Protease</keyword>
<dbReference type="RefSeq" id="WP_328796731.1">
    <property type="nucleotide sequence ID" value="NZ_JACGWZ010000009.1"/>
</dbReference>
<keyword evidence="3 8" id="KW-0812">Transmembrane</keyword>
<dbReference type="GO" id="GO:0016020">
    <property type="term" value="C:membrane"/>
    <property type="evidence" value="ECO:0007669"/>
    <property type="project" value="UniProtKB-SubCell"/>
</dbReference>